<evidence type="ECO:0000313" key="3">
    <source>
        <dbReference type="Proteomes" id="UP000324222"/>
    </source>
</evidence>
<comment type="caution">
    <text evidence="2">The sequence shown here is derived from an EMBL/GenBank/DDBJ whole genome shotgun (WGS) entry which is preliminary data.</text>
</comment>
<evidence type="ECO:0000256" key="1">
    <source>
        <dbReference type="SAM" id="SignalP"/>
    </source>
</evidence>
<reference evidence="2 3" key="1">
    <citation type="submission" date="2019-05" db="EMBL/GenBank/DDBJ databases">
        <title>Another draft genome of Portunus trituberculatus and its Hox gene families provides insights of decapod evolution.</title>
        <authorList>
            <person name="Jeong J.-H."/>
            <person name="Song I."/>
            <person name="Kim S."/>
            <person name="Choi T."/>
            <person name="Kim D."/>
            <person name="Ryu S."/>
            <person name="Kim W."/>
        </authorList>
    </citation>
    <scope>NUCLEOTIDE SEQUENCE [LARGE SCALE GENOMIC DNA]</scope>
    <source>
        <tissue evidence="2">Muscle</tissue>
    </source>
</reference>
<dbReference type="Proteomes" id="UP000324222">
    <property type="component" value="Unassembled WGS sequence"/>
</dbReference>
<organism evidence="2 3">
    <name type="scientific">Portunus trituberculatus</name>
    <name type="common">Swimming crab</name>
    <name type="synonym">Neptunus trituberculatus</name>
    <dbReference type="NCBI Taxonomy" id="210409"/>
    <lineage>
        <taxon>Eukaryota</taxon>
        <taxon>Metazoa</taxon>
        <taxon>Ecdysozoa</taxon>
        <taxon>Arthropoda</taxon>
        <taxon>Crustacea</taxon>
        <taxon>Multicrustacea</taxon>
        <taxon>Malacostraca</taxon>
        <taxon>Eumalacostraca</taxon>
        <taxon>Eucarida</taxon>
        <taxon>Decapoda</taxon>
        <taxon>Pleocyemata</taxon>
        <taxon>Brachyura</taxon>
        <taxon>Eubrachyura</taxon>
        <taxon>Portunoidea</taxon>
        <taxon>Portunidae</taxon>
        <taxon>Portuninae</taxon>
        <taxon>Portunus</taxon>
    </lineage>
</organism>
<accession>A0A5B7EZQ4</accession>
<evidence type="ECO:0000313" key="2">
    <source>
        <dbReference type="EMBL" id="MPC38606.1"/>
    </source>
</evidence>
<gene>
    <name evidence="2" type="ORF">E2C01_032117</name>
</gene>
<dbReference type="AlphaFoldDB" id="A0A5B7EZQ4"/>
<name>A0A5B7EZQ4_PORTR</name>
<keyword evidence="3" id="KW-1185">Reference proteome</keyword>
<sequence length="123" mass="14307">MLLGSLPLLVLFERLFDDRVDRPAKNKNCNRRPRPAMDKAILFSLISSSSSSSQHHHHHHHHHHHLCHILFHTYLAWGSSSPSCWNKNSTTSSNTYDSRSPIIPCRRWPWRAWVVIVRASEKA</sequence>
<protein>
    <recommendedName>
        <fullName evidence="4">Secreted protein</fullName>
    </recommendedName>
</protein>
<proteinExistence type="predicted"/>
<feature type="chain" id="PRO_5023019986" description="Secreted protein" evidence="1">
    <location>
        <begin position="18"/>
        <end position="123"/>
    </location>
</feature>
<feature type="signal peptide" evidence="1">
    <location>
        <begin position="1"/>
        <end position="17"/>
    </location>
</feature>
<evidence type="ECO:0008006" key="4">
    <source>
        <dbReference type="Google" id="ProtNLM"/>
    </source>
</evidence>
<keyword evidence="1" id="KW-0732">Signal</keyword>
<dbReference type="EMBL" id="VSRR010004118">
    <property type="protein sequence ID" value="MPC38606.1"/>
    <property type="molecule type" value="Genomic_DNA"/>
</dbReference>